<gene>
    <name evidence="18" type="primary">LOC115213415</name>
</gene>
<sequence>MKMQMVTCVAPVNIAVIKYWGKRDENLILPLNSSISITLSPTQLRAKTTVALSKDFEKTRIWLNAVEQNPDNPRLQNIIRKIKHRAFRCNGEKNGQANKEDMLNWHLHICSENNFPVSAGLASSAAGYSCLVAAMANLFEVEGDLSGIARLGSGSACRSMYGGFVEWDLGHCSDGSDSLARQIAPCDHWPELRALLLVVSEQPKTVSSTLGMQNSVNTSELLRSRVECIVPRRLAELRASIAEKDFEKFAQICMKESNQFHAICLDTYPPIGYLTEVSDQIIALVHRFNKLCERLKVAYTFDAGPNACLFLMEEDVPRFLSLIRHFFRPVNNGPENFIHGLPVDVPRVTTEDVLNISIGVMPDSIHYVIYTSVGVGPHKLEGSEHCLLNDKGYPKRCR</sequence>
<dbReference type="InterPro" id="IPR020568">
    <property type="entry name" value="Ribosomal_Su5_D2-typ_SF"/>
</dbReference>
<evidence type="ECO:0000256" key="4">
    <source>
        <dbReference type="ARBA" id="ARBA00019335"/>
    </source>
</evidence>
<dbReference type="GO" id="GO:0006695">
    <property type="term" value="P:cholesterol biosynthetic process"/>
    <property type="evidence" value="ECO:0007669"/>
    <property type="project" value="UniProtKB-UniPathway"/>
</dbReference>
<dbReference type="EC" id="4.1.1.33" evidence="3 15"/>
<dbReference type="InterPro" id="IPR041431">
    <property type="entry name" value="Mvd1_C"/>
</dbReference>
<keyword evidence="7 15" id="KW-0067">ATP-binding</keyword>
<evidence type="ECO:0000256" key="11">
    <source>
        <dbReference type="ARBA" id="ARBA00023166"/>
    </source>
</evidence>
<evidence type="ECO:0000256" key="12">
    <source>
        <dbReference type="ARBA" id="ARBA00023221"/>
    </source>
</evidence>
<dbReference type="InterPro" id="IPR005935">
    <property type="entry name" value="Mev_decarb"/>
</dbReference>
<dbReference type="GO" id="GO:0019287">
    <property type="term" value="P:isopentenyl diphosphate biosynthetic process, mevalonate pathway"/>
    <property type="evidence" value="ECO:0007669"/>
    <property type="project" value="UniProtKB-UniRule"/>
</dbReference>
<keyword evidence="5 16" id="KW-0444">Lipid biosynthesis</keyword>
<keyword evidence="10 15" id="KW-0443">Lipid metabolism</keyword>
<evidence type="ECO:0000256" key="8">
    <source>
        <dbReference type="ARBA" id="ARBA00022955"/>
    </source>
</evidence>
<evidence type="ECO:0000313" key="17">
    <source>
        <dbReference type="Proteomes" id="UP000515154"/>
    </source>
</evidence>
<evidence type="ECO:0000313" key="18">
    <source>
        <dbReference type="RefSeq" id="XP_029638238.1"/>
    </source>
</evidence>
<dbReference type="Pfam" id="PF22700">
    <property type="entry name" value="MVD-like_N"/>
    <property type="match status" value="1"/>
</dbReference>
<evidence type="ECO:0000256" key="5">
    <source>
        <dbReference type="ARBA" id="ARBA00022516"/>
    </source>
</evidence>
<dbReference type="Gene3D" id="3.30.230.10">
    <property type="match status" value="1"/>
</dbReference>
<keyword evidence="13 15" id="KW-0456">Lyase</keyword>
<dbReference type="UniPathway" id="UPA00063"/>
<dbReference type="Pfam" id="PF18376">
    <property type="entry name" value="MDD_C"/>
    <property type="match status" value="1"/>
</dbReference>
<dbReference type="KEGG" id="osn:115213415"/>
<dbReference type="SUPFAM" id="SSF55060">
    <property type="entry name" value="GHMP Kinase, C-terminal domain"/>
    <property type="match status" value="1"/>
</dbReference>
<proteinExistence type="inferred from homology"/>
<evidence type="ECO:0000256" key="1">
    <source>
        <dbReference type="ARBA" id="ARBA00003812"/>
    </source>
</evidence>
<dbReference type="InterPro" id="IPR029765">
    <property type="entry name" value="Mev_diP_decarb"/>
</dbReference>
<evidence type="ECO:0000256" key="3">
    <source>
        <dbReference type="ARBA" id="ARBA00012296"/>
    </source>
</evidence>
<keyword evidence="12 16" id="KW-0753">Steroid metabolism</keyword>
<comment type="similarity">
    <text evidence="2 15 16">Belongs to the diphosphomevalonate decarboxylase family.</text>
</comment>
<dbReference type="FunFam" id="3.30.70.890:FF:000005">
    <property type="entry name" value="Diphosphomevalonate decarboxylase"/>
    <property type="match status" value="1"/>
</dbReference>
<keyword evidence="11 16" id="KW-1207">Sterol metabolism</keyword>
<evidence type="ECO:0000256" key="16">
    <source>
        <dbReference type="RuleBase" id="RU363086"/>
    </source>
</evidence>
<accession>A0A6P7SJT6</accession>
<evidence type="ECO:0000256" key="2">
    <source>
        <dbReference type="ARBA" id="ARBA00008831"/>
    </source>
</evidence>
<dbReference type="Proteomes" id="UP000515154">
    <property type="component" value="Linkage group LG6"/>
</dbReference>
<dbReference type="GO" id="GO:0005829">
    <property type="term" value="C:cytosol"/>
    <property type="evidence" value="ECO:0007669"/>
    <property type="project" value="InterPro"/>
</dbReference>
<dbReference type="SUPFAM" id="SSF54211">
    <property type="entry name" value="Ribosomal protein S5 domain 2-like"/>
    <property type="match status" value="1"/>
</dbReference>
<dbReference type="InterPro" id="IPR036554">
    <property type="entry name" value="GHMP_kinase_C_sf"/>
</dbReference>
<dbReference type="Gene3D" id="3.30.70.890">
    <property type="entry name" value="GHMP kinase, C-terminal domain"/>
    <property type="match status" value="1"/>
</dbReference>
<dbReference type="PIRSF" id="PIRSF015950">
    <property type="entry name" value="Mev_P_decrbx"/>
    <property type="match status" value="1"/>
</dbReference>
<dbReference type="FunFam" id="3.30.230.10:FF:000080">
    <property type="entry name" value="Diphosphomevalonate decarboxylase"/>
    <property type="match status" value="1"/>
</dbReference>
<evidence type="ECO:0000256" key="15">
    <source>
        <dbReference type="PIRNR" id="PIRNR015950"/>
    </source>
</evidence>
<comment type="catalytic activity">
    <reaction evidence="14 15 16">
        <text>(R)-5-diphosphomevalonate + ATP = isopentenyl diphosphate + ADP + phosphate + CO2</text>
        <dbReference type="Rhea" id="RHEA:23732"/>
        <dbReference type="ChEBI" id="CHEBI:16526"/>
        <dbReference type="ChEBI" id="CHEBI:30616"/>
        <dbReference type="ChEBI" id="CHEBI:43474"/>
        <dbReference type="ChEBI" id="CHEBI:57557"/>
        <dbReference type="ChEBI" id="CHEBI:128769"/>
        <dbReference type="ChEBI" id="CHEBI:456216"/>
        <dbReference type="EC" id="4.1.1.33"/>
    </reaction>
</comment>
<evidence type="ECO:0000256" key="6">
    <source>
        <dbReference type="ARBA" id="ARBA00022741"/>
    </source>
</evidence>
<evidence type="ECO:0000256" key="7">
    <source>
        <dbReference type="ARBA" id="ARBA00022840"/>
    </source>
</evidence>
<dbReference type="PANTHER" id="PTHR10977">
    <property type="entry name" value="DIPHOSPHOMEVALONATE DECARBOXYLASE"/>
    <property type="match status" value="1"/>
</dbReference>
<evidence type="ECO:0000256" key="10">
    <source>
        <dbReference type="ARBA" id="ARBA00023098"/>
    </source>
</evidence>
<comment type="function">
    <text evidence="1 16">Catalyzes the ATP dependent decarboxylation of (R)-5-diphosphomevalonate to form isopentenyl diphosphate (IPP). Functions in the mevalonate (MVA) pathway leading to isopentenyl diphosphate (IPP), a key precursor for the biosynthesis of isoprenoids and sterol synthesis.</text>
</comment>
<dbReference type="AlphaFoldDB" id="A0A6P7SJT6"/>
<keyword evidence="6 15" id="KW-0547">Nucleotide-binding</keyword>
<dbReference type="NCBIfam" id="TIGR01240">
    <property type="entry name" value="mevDPdecarb"/>
    <property type="match status" value="1"/>
</dbReference>
<dbReference type="InterPro" id="IPR053859">
    <property type="entry name" value="MVD-like_N"/>
</dbReference>
<dbReference type="InterPro" id="IPR014721">
    <property type="entry name" value="Ribsml_uS5_D2-typ_fold_subgr"/>
</dbReference>
<keyword evidence="8 16" id="KW-0752">Steroid biosynthesis</keyword>
<dbReference type="GO" id="GO:0004163">
    <property type="term" value="F:diphosphomevalonate decarboxylase activity"/>
    <property type="evidence" value="ECO:0007669"/>
    <property type="project" value="UniProtKB-UniRule"/>
</dbReference>
<name>A0A6P7SJT6_9MOLL</name>
<comment type="pathway">
    <text evidence="16">Steroid biosynthesis; cholesterol biosynthesis.</text>
</comment>
<dbReference type="RefSeq" id="XP_029638238.1">
    <property type="nucleotide sequence ID" value="XM_029782378.2"/>
</dbReference>
<keyword evidence="16" id="KW-0153">Cholesterol metabolism</keyword>
<evidence type="ECO:0000256" key="13">
    <source>
        <dbReference type="ARBA" id="ARBA00023239"/>
    </source>
</evidence>
<evidence type="ECO:0000256" key="9">
    <source>
        <dbReference type="ARBA" id="ARBA00023011"/>
    </source>
</evidence>
<keyword evidence="16" id="KW-0152">Cholesterol biosynthesis</keyword>
<keyword evidence="17" id="KW-1185">Reference proteome</keyword>
<keyword evidence="9 16" id="KW-0756">Sterol biosynthesis</keyword>
<organism evidence="17 18">
    <name type="scientific">Octopus sinensis</name>
    <name type="common">East Asian common octopus</name>
    <dbReference type="NCBI Taxonomy" id="2607531"/>
    <lineage>
        <taxon>Eukaryota</taxon>
        <taxon>Metazoa</taxon>
        <taxon>Spiralia</taxon>
        <taxon>Lophotrochozoa</taxon>
        <taxon>Mollusca</taxon>
        <taxon>Cephalopoda</taxon>
        <taxon>Coleoidea</taxon>
        <taxon>Octopodiformes</taxon>
        <taxon>Octopoda</taxon>
        <taxon>Incirrata</taxon>
        <taxon>Octopodidae</taxon>
        <taxon>Octopus</taxon>
    </lineage>
</organism>
<reference evidence="18" key="1">
    <citation type="submission" date="2025-08" db="UniProtKB">
        <authorList>
            <consortium name="RefSeq"/>
        </authorList>
    </citation>
    <scope>IDENTIFICATION</scope>
</reference>
<dbReference type="PANTHER" id="PTHR10977:SF3">
    <property type="entry name" value="DIPHOSPHOMEVALONATE DECARBOXYLASE"/>
    <property type="match status" value="1"/>
</dbReference>
<dbReference type="GO" id="GO:0005524">
    <property type="term" value="F:ATP binding"/>
    <property type="evidence" value="ECO:0007669"/>
    <property type="project" value="UniProtKB-UniRule"/>
</dbReference>
<evidence type="ECO:0000256" key="14">
    <source>
        <dbReference type="ARBA" id="ARBA00048154"/>
    </source>
</evidence>
<protein>
    <recommendedName>
        <fullName evidence="4 15">Diphosphomevalonate decarboxylase</fullName>
        <ecNumber evidence="3 15">4.1.1.33</ecNumber>
    </recommendedName>
</protein>